<dbReference type="AlphaFoldDB" id="A0A0E3SKX9"/>
<organism evidence="1 2">
    <name type="scientific">Methanosarcina barkeri 3</name>
    <dbReference type="NCBI Taxonomy" id="1434107"/>
    <lineage>
        <taxon>Archaea</taxon>
        <taxon>Methanobacteriati</taxon>
        <taxon>Methanobacteriota</taxon>
        <taxon>Stenosarchaea group</taxon>
        <taxon>Methanomicrobia</taxon>
        <taxon>Methanosarcinales</taxon>
        <taxon>Methanosarcinaceae</taxon>
        <taxon>Methanosarcina</taxon>
    </lineage>
</organism>
<dbReference type="EMBL" id="CP009517">
    <property type="protein sequence ID" value="AKB81308.1"/>
    <property type="molecule type" value="Genomic_DNA"/>
</dbReference>
<gene>
    <name evidence="1" type="ORF">MSBR3_0730</name>
</gene>
<dbReference type="InterPro" id="IPR013783">
    <property type="entry name" value="Ig-like_fold"/>
</dbReference>
<dbReference type="KEGG" id="mbak:MSBR3_0730"/>
<name>A0A0E3SKX9_METBA</name>
<evidence type="ECO:0000313" key="2">
    <source>
        <dbReference type="Proteomes" id="UP000033066"/>
    </source>
</evidence>
<dbReference type="HOGENOM" id="CLU_038781_0_0_2"/>
<evidence type="ECO:0008006" key="3">
    <source>
        <dbReference type="Google" id="ProtNLM"/>
    </source>
</evidence>
<sequence>MHWLESIIHKKGARNMSKSTALKAASQFFSLLLCLILLPAAFAQSEELNGTVTYENGTYGSNIIPIVPGPEKIYENYTVHDIKPAYLSIYLTQGENETFNVSFRNRGNETFNIVPKVVAPPDDYYNVLNESWVTILPENATVNPGVEQNFTIEVSVPEDAESGEYEAQIAFTNDTYPEEYDIPVYIQESAKGYSDSVSIGGYSDSVSTGGYSDSVSTGGYSDSVSAGGYSDSVSAGEYSNPMYVNAVNLCVSVPVNPKLELQTSYVSDIVEPGKEYVYTIKIKNVAGKDITIDPKVMSYKIYDYSFDEPVFGDDTIEISAPSTIKAGEIADMTIKVPVPKDASGTYDAYIEMNADGKENDGSIPQVSLSFTIDKQPTVPYIKTFNTKTDDMITIEVSAETSDQDTPLRIFPEKEEPSFEINLTCNSNPVNLTLVKVAESGTVDSQGYIFPMWAMGNSSSYQTDIRKHTETYKATGAIGNWKFTILPKNTNSFDYSITVEKSK</sequence>
<keyword evidence="2" id="KW-1185">Reference proteome</keyword>
<reference evidence="1" key="1">
    <citation type="submission" date="2014-07" db="EMBL/GenBank/DDBJ databases">
        <title>Methanogenic archaea and the global carbon cycle.</title>
        <authorList>
            <person name="Henriksen J.R."/>
            <person name="Luke J."/>
            <person name="Reinhart S."/>
            <person name="Benedict M.N."/>
            <person name="Youngblut N.D."/>
            <person name="Metcalf M.E."/>
            <person name="Whitaker R.J."/>
            <person name="Metcalf W.W."/>
        </authorList>
    </citation>
    <scope>NUCLEOTIDE SEQUENCE [LARGE SCALE GENOMIC DNA]</scope>
    <source>
        <strain evidence="1">3</strain>
    </source>
</reference>
<dbReference type="Proteomes" id="UP000033066">
    <property type="component" value="Chromosome"/>
</dbReference>
<dbReference type="Gene3D" id="2.60.40.10">
    <property type="entry name" value="Immunoglobulins"/>
    <property type="match status" value="1"/>
</dbReference>
<proteinExistence type="predicted"/>
<protein>
    <recommendedName>
        <fullName evidence="3">NPCBM-associated, NEW3 domain of alpha-galactosidase</fullName>
    </recommendedName>
</protein>
<evidence type="ECO:0000313" key="1">
    <source>
        <dbReference type="EMBL" id="AKB81308.1"/>
    </source>
</evidence>
<accession>A0A0E3SKX9</accession>
<dbReference type="PATRIC" id="fig|1434107.4.peg.973"/>